<evidence type="ECO:0000313" key="3">
    <source>
        <dbReference type="Proteomes" id="UP000261540"/>
    </source>
</evidence>
<dbReference type="InterPro" id="IPR013783">
    <property type="entry name" value="Ig-like_fold"/>
</dbReference>
<sequence length="247" mass="27886">VLSGDWSVKYPMSPICAVRGSAVVIPCEYDYPSGYSVQDVMWCHNSECLGQPPYVYHTDKTEIKKNCTLKIKDITGTDAGVYRFRLTTDRQVGSWTGQPGVTLKVDELKLVMTSSGGNGTLREGDSVNLTCDTGNCSHSQLEFTWFKDNQHLPETQSTLQFDPVSYHHSGKYWCALKGYRETESDVILLNSLIINSTTQTFHYSSTSCVRHFFCFIFQVVKSAANERNHVHQKPTNHQIYENTVYGV</sequence>
<reference evidence="2" key="1">
    <citation type="submission" date="2025-08" db="UniProtKB">
        <authorList>
            <consortium name="Ensembl"/>
        </authorList>
    </citation>
    <scope>IDENTIFICATION</scope>
</reference>
<keyword evidence="3" id="KW-1185">Reference proteome</keyword>
<dbReference type="Pfam" id="PF13927">
    <property type="entry name" value="Ig_3"/>
    <property type="match status" value="1"/>
</dbReference>
<organism evidence="2 3">
    <name type="scientific">Paramormyrops kingsleyae</name>
    <dbReference type="NCBI Taxonomy" id="1676925"/>
    <lineage>
        <taxon>Eukaryota</taxon>
        <taxon>Metazoa</taxon>
        <taxon>Chordata</taxon>
        <taxon>Craniata</taxon>
        <taxon>Vertebrata</taxon>
        <taxon>Euteleostomi</taxon>
        <taxon>Actinopterygii</taxon>
        <taxon>Neopterygii</taxon>
        <taxon>Teleostei</taxon>
        <taxon>Osteoglossocephala</taxon>
        <taxon>Osteoglossomorpha</taxon>
        <taxon>Osteoglossiformes</taxon>
        <taxon>Mormyridae</taxon>
        <taxon>Paramormyrops</taxon>
    </lineage>
</organism>
<dbReference type="SMART" id="SM00409">
    <property type="entry name" value="IG"/>
    <property type="match status" value="2"/>
</dbReference>
<dbReference type="InterPro" id="IPR003598">
    <property type="entry name" value="Ig_sub2"/>
</dbReference>
<dbReference type="PANTHER" id="PTHR46013">
    <property type="entry name" value="VASCULAR CELL ADHESION MOLECULE 1"/>
    <property type="match status" value="1"/>
</dbReference>
<dbReference type="GeneTree" id="ENSGT00940000172064"/>
<reference evidence="2" key="2">
    <citation type="submission" date="2025-09" db="UniProtKB">
        <authorList>
            <consortium name="Ensembl"/>
        </authorList>
    </citation>
    <scope>IDENTIFICATION</scope>
</reference>
<dbReference type="Gene3D" id="2.60.40.10">
    <property type="entry name" value="Immunoglobulins"/>
    <property type="match status" value="2"/>
</dbReference>
<dbReference type="InterPro" id="IPR003599">
    <property type="entry name" value="Ig_sub"/>
</dbReference>
<dbReference type="InterPro" id="IPR007110">
    <property type="entry name" value="Ig-like_dom"/>
</dbReference>
<proteinExistence type="predicted"/>
<dbReference type="InterPro" id="IPR036179">
    <property type="entry name" value="Ig-like_dom_sf"/>
</dbReference>
<dbReference type="STRING" id="1676925.ENSPKIP00000025552"/>
<dbReference type="Ensembl" id="ENSPKIT00000006289.1">
    <property type="protein sequence ID" value="ENSPKIP00000025552.1"/>
    <property type="gene ID" value="ENSPKIG00000008370.1"/>
</dbReference>
<feature type="domain" description="Ig-like" evidence="1">
    <location>
        <begin position="99"/>
        <end position="187"/>
    </location>
</feature>
<evidence type="ECO:0000259" key="1">
    <source>
        <dbReference type="PROSITE" id="PS50835"/>
    </source>
</evidence>
<dbReference type="PROSITE" id="PS50835">
    <property type="entry name" value="IG_LIKE"/>
    <property type="match status" value="1"/>
</dbReference>
<evidence type="ECO:0000313" key="2">
    <source>
        <dbReference type="Ensembl" id="ENSPKIP00000025552.1"/>
    </source>
</evidence>
<dbReference type="SMART" id="SM00408">
    <property type="entry name" value="IGc2"/>
    <property type="match status" value="2"/>
</dbReference>
<name>A0A3B3S4C1_9TELE</name>
<dbReference type="AlphaFoldDB" id="A0A3B3S4C1"/>
<dbReference type="SUPFAM" id="SSF48726">
    <property type="entry name" value="Immunoglobulin"/>
    <property type="match status" value="2"/>
</dbReference>
<dbReference type="Proteomes" id="UP000261540">
    <property type="component" value="Unplaced"/>
</dbReference>
<dbReference type="PANTHER" id="PTHR46013:SF4">
    <property type="entry name" value="B-CELL RECEPTOR CD22-RELATED"/>
    <property type="match status" value="1"/>
</dbReference>
<accession>A0A3B3S4C1</accession>
<protein>
    <recommendedName>
        <fullName evidence="1">Ig-like domain-containing protein</fullName>
    </recommendedName>
</protein>